<keyword evidence="18 37" id="KW-0630">Potassium</keyword>
<evidence type="ECO:0000256" key="31">
    <source>
        <dbReference type="ARBA" id="ARBA00036239"/>
    </source>
</evidence>
<comment type="catalytic activity">
    <reaction evidence="35">
        <text>Cs(+)(in) = Cs(+)(out)</text>
        <dbReference type="Rhea" id="RHEA:78555"/>
        <dbReference type="ChEBI" id="CHEBI:49547"/>
    </reaction>
</comment>
<evidence type="ECO:0000256" key="20">
    <source>
        <dbReference type="ARBA" id="ARBA00023018"/>
    </source>
</evidence>
<keyword evidence="19 41" id="KW-1133">Transmembrane helix</keyword>
<dbReference type="GO" id="GO:0055037">
    <property type="term" value="C:recycling endosome"/>
    <property type="evidence" value="ECO:0007669"/>
    <property type="project" value="UniProtKB-SubCell"/>
</dbReference>
<evidence type="ECO:0000256" key="13">
    <source>
        <dbReference type="ARBA" id="ARBA00022538"/>
    </source>
</evidence>
<keyword evidence="11" id="KW-1003">Cell membrane</keyword>
<evidence type="ECO:0000313" key="44">
    <source>
        <dbReference type="Proteomes" id="UP001152759"/>
    </source>
</evidence>
<keyword evidence="20" id="KW-0770">Synapse</keyword>
<feature type="transmembrane region" description="Helical" evidence="41">
    <location>
        <begin position="21"/>
        <end position="44"/>
    </location>
</feature>
<keyword evidence="24" id="KW-0325">Glycoprotein</keyword>
<keyword evidence="21 37" id="KW-0406">Ion transport</keyword>
<keyword evidence="12" id="KW-1017">Isopeptide bond</keyword>
<evidence type="ECO:0000256" key="5">
    <source>
        <dbReference type="ARBA" id="ARBA00004484"/>
    </source>
</evidence>
<keyword evidence="22 37" id="KW-0472">Membrane</keyword>
<evidence type="ECO:0000256" key="12">
    <source>
        <dbReference type="ARBA" id="ARBA00022499"/>
    </source>
</evidence>
<evidence type="ECO:0000256" key="37">
    <source>
        <dbReference type="PIRNR" id="PIRNR038061"/>
    </source>
</evidence>
<feature type="region of interest" description="Disordered" evidence="40">
    <location>
        <begin position="294"/>
        <end position="315"/>
    </location>
</feature>
<comment type="catalytic activity">
    <reaction evidence="33">
        <text>Li(+)(in) = Li(+)(out)</text>
        <dbReference type="Rhea" id="RHEA:78551"/>
        <dbReference type="ChEBI" id="CHEBI:49713"/>
    </reaction>
</comment>
<comment type="catalytic activity">
    <reaction evidence="31">
        <text>Na(+)(in) = Na(+)(out)</text>
        <dbReference type="Rhea" id="RHEA:34963"/>
        <dbReference type="ChEBI" id="CHEBI:29101"/>
    </reaction>
</comment>
<feature type="transmembrane region" description="Helical" evidence="41">
    <location>
        <begin position="216"/>
        <end position="233"/>
    </location>
</feature>
<dbReference type="GO" id="GO:0016324">
    <property type="term" value="C:apical plasma membrane"/>
    <property type="evidence" value="ECO:0007669"/>
    <property type="project" value="UniProtKB-SubCell"/>
</dbReference>
<keyword evidence="25" id="KW-0966">Cell projection</keyword>
<dbReference type="GO" id="GO:0097060">
    <property type="term" value="C:synaptic membrane"/>
    <property type="evidence" value="ECO:0007669"/>
    <property type="project" value="UniProtKB-SubCell"/>
</dbReference>
<evidence type="ECO:0000256" key="19">
    <source>
        <dbReference type="ARBA" id="ARBA00022989"/>
    </source>
</evidence>
<dbReference type="GO" id="GO:0043204">
    <property type="term" value="C:perikaryon"/>
    <property type="evidence" value="ECO:0007669"/>
    <property type="project" value="UniProtKB-SubCell"/>
</dbReference>
<organism evidence="43 44">
    <name type="scientific">Bemisia tabaci</name>
    <name type="common">Sweetpotato whitefly</name>
    <name type="synonym">Aleurodes tabaci</name>
    <dbReference type="NCBI Taxonomy" id="7038"/>
    <lineage>
        <taxon>Eukaryota</taxon>
        <taxon>Metazoa</taxon>
        <taxon>Ecdysozoa</taxon>
        <taxon>Arthropoda</taxon>
        <taxon>Hexapoda</taxon>
        <taxon>Insecta</taxon>
        <taxon>Pterygota</taxon>
        <taxon>Neoptera</taxon>
        <taxon>Paraneoptera</taxon>
        <taxon>Hemiptera</taxon>
        <taxon>Sternorrhyncha</taxon>
        <taxon>Aleyrodoidea</taxon>
        <taxon>Aleyrodidae</taxon>
        <taxon>Aleyrodinae</taxon>
        <taxon>Bemisia</taxon>
    </lineage>
</organism>
<dbReference type="InterPro" id="IPR003280">
    <property type="entry name" value="2pore_dom_K_chnl"/>
</dbReference>
<dbReference type="GO" id="GO:0030322">
    <property type="term" value="P:stabilization of membrane potential"/>
    <property type="evidence" value="ECO:0007669"/>
    <property type="project" value="TreeGrafter"/>
</dbReference>
<evidence type="ECO:0000256" key="22">
    <source>
        <dbReference type="ARBA" id="ARBA00023136"/>
    </source>
</evidence>
<dbReference type="InterPro" id="IPR003092">
    <property type="entry name" value="2pore_dom_K_chnl_TASK"/>
</dbReference>
<evidence type="ECO:0000256" key="11">
    <source>
        <dbReference type="ARBA" id="ARBA00022475"/>
    </source>
</evidence>
<evidence type="ECO:0000256" key="18">
    <source>
        <dbReference type="ARBA" id="ARBA00022958"/>
    </source>
</evidence>
<feature type="transmembrane region" description="Helical" evidence="41">
    <location>
        <begin position="135"/>
        <end position="157"/>
    </location>
</feature>
<feature type="glycosylation site" description="N-linked (GlcNAc...) asparagine" evidence="38">
    <location>
        <position position="95"/>
    </location>
</feature>
<feature type="transmembrane region" description="Helical" evidence="41">
    <location>
        <begin position="178"/>
        <end position="204"/>
    </location>
</feature>
<evidence type="ECO:0000256" key="40">
    <source>
        <dbReference type="SAM" id="MobiDB-lite"/>
    </source>
</evidence>
<keyword evidence="16 37" id="KW-0631">Potassium channel</keyword>
<sequence length="315" mass="35344">MQDTLERAHPRLFCGMSRSSFLCLLYFLFYALYLILGGLAFAAIEGPGEQALKQEVALARQAFLAQYPTVSDNDMEELIQEVIKASNRGVSASKNATGGPNWSLGQSLFFSCTLITTIGYGHVTPLSKEGKLFCMAYAVVGIPMTLIMLTAVVERLMLPTRSLLEWLQRRLGRVYRPLGVRLIHLTLLVVFRVTVFMLIPAGVFAYIEPEWDYLDSLYYCFISLTTIGLGDYIPGDSPNQPYRPLYKVATTCYLLVGLMFMVLTLTVFHDIPQLNLGTFFALQKDTNTRDLEKVRLQDPDGSGPKYTEKKTSPQD</sequence>
<evidence type="ECO:0000313" key="43">
    <source>
        <dbReference type="EMBL" id="CAH0770302.1"/>
    </source>
</evidence>
<dbReference type="PIRSF" id="PIRSF038061">
    <property type="entry name" value="K_channel_subfamily_K_type"/>
    <property type="match status" value="1"/>
</dbReference>
<comment type="similarity">
    <text evidence="8 39">Belongs to the two pore domain potassium channel (TC 1.A.1.8) family.</text>
</comment>
<evidence type="ECO:0000256" key="6">
    <source>
        <dbReference type="ARBA" id="ARBA00004541"/>
    </source>
</evidence>
<keyword evidence="44" id="KW-1185">Reference proteome</keyword>
<name>A0A9P0C508_BEMTA</name>
<dbReference type="PANTHER" id="PTHR11003">
    <property type="entry name" value="POTASSIUM CHANNEL, SUBFAMILY K"/>
    <property type="match status" value="1"/>
</dbReference>
<dbReference type="InterPro" id="IPR001779">
    <property type="entry name" value="2pore_dom_K_chnl_TWIK1"/>
</dbReference>
<evidence type="ECO:0000256" key="26">
    <source>
        <dbReference type="ARBA" id="ARBA00023303"/>
    </source>
</evidence>
<keyword evidence="23" id="KW-1015">Disulfide bond</keyword>
<comment type="catalytic activity">
    <reaction evidence="34">
        <text>Rb(+)(in) = Rb(+)(out)</text>
        <dbReference type="Rhea" id="RHEA:78547"/>
        <dbReference type="ChEBI" id="CHEBI:49847"/>
    </reaction>
</comment>
<evidence type="ECO:0000256" key="41">
    <source>
        <dbReference type="SAM" id="Phobius"/>
    </source>
</evidence>
<keyword evidence="15" id="KW-0967">Endosome</keyword>
<comment type="subcellular location">
    <subcellularLocation>
        <location evidence="3">Apical cell membrane</location>
    </subcellularLocation>
    <subcellularLocation>
        <location evidence="7">Cell membrane</location>
        <topology evidence="7">Multi-pass membrane protein</topology>
    </subcellularLocation>
    <subcellularLocation>
        <location evidence="4">Cell projection</location>
        <location evidence="4">Dendrite</location>
    </subcellularLocation>
    <subcellularLocation>
        <location evidence="6">Cytoplasmic vesicle</location>
    </subcellularLocation>
    <subcellularLocation>
        <location evidence="5">Perikaryon</location>
    </subcellularLocation>
    <subcellularLocation>
        <location evidence="2">Recycling endosome</location>
    </subcellularLocation>
    <subcellularLocation>
        <location evidence="29">Synaptic cell membrane</location>
    </subcellularLocation>
</comment>
<comment type="catalytic activity">
    <reaction evidence="32">
        <text>L-glutamate(out) = L-glutamate(in)</text>
        <dbReference type="Rhea" id="RHEA:66336"/>
        <dbReference type="ChEBI" id="CHEBI:29985"/>
    </reaction>
</comment>
<keyword evidence="26 39" id="KW-0407">Ion channel</keyword>
<feature type="compositionally biased region" description="Basic and acidic residues" evidence="40">
    <location>
        <begin position="306"/>
        <end position="315"/>
    </location>
</feature>
<dbReference type="Gene3D" id="1.10.287.70">
    <property type="match status" value="1"/>
</dbReference>
<evidence type="ECO:0000256" key="17">
    <source>
        <dbReference type="ARBA" id="ARBA00022843"/>
    </source>
</evidence>
<keyword evidence="17" id="KW-0832">Ubl conjugation</keyword>
<dbReference type="GO" id="GO:0030425">
    <property type="term" value="C:dendrite"/>
    <property type="evidence" value="ECO:0007669"/>
    <property type="project" value="UniProtKB-SubCell"/>
</dbReference>
<gene>
    <name evidence="43" type="ORF">BEMITA_LOCUS7177</name>
</gene>
<dbReference type="PRINTS" id="PR01586">
    <property type="entry name" value="TWIKCHANNEL"/>
</dbReference>
<evidence type="ECO:0000256" key="38">
    <source>
        <dbReference type="PIRSR" id="PIRSR038061-1"/>
    </source>
</evidence>
<evidence type="ECO:0000256" key="25">
    <source>
        <dbReference type="ARBA" id="ARBA00023273"/>
    </source>
</evidence>
<evidence type="ECO:0000256" key="7">
    <source>
        <dbReference type="ARBA" id="ARBA00004651"/>
    </source>
</evidence>
<evidence type="ECO:0000256" key="28">
    <source>
        <dbReference type="ARBA" id="ARBA00024167"/>
    </source>
</evidence>
<evidence type="ECO:0000256" key="27">
    <source>
        <dbReference type="ARBA" id="ARBA00023329"/>
    </source>
</evidence>
<evidence type="ECO:0000259" key="42">
    <source>
        <dbReference type="Pfam" id="PF07885"/>
    </source>
</evidence>
<dbReference type="Pfam" id="PF07885">
    <property type="entry name" value="Ion_trans_2"/>
    <property type="match status" value="2"/>
</dbReference>
<keyword evidence="10 37" id="KW-0813">Transport</keyword>
<evidence type="ECO:0000256" key="34">
    <source>
        <dbReference type="ARBA" id="ARBA00044657"/>
    </source>
</evidence>
<evidence type="ECO:0000256" key="16">
    <source>
        <dbReference type="ARBA" id="ARBA00022826"/>
    </source>
</evidence>
<dbReference type="AlphaFoldDB" id="A0A9P0C508"/>
<dbReference type="InterPro" id="IPR005408">
    <property type="entry name" value="2pore_dom_K_chnl_TWIK"/>
</dbReference>
<evidence type="ECO:0000256" key="3">
    <source>
        <dbReference type="ARBA" id="ARBA00004221"/>
    </source>
</evidence>
<evidence type="ECO:0000256" key="29">
    <source>
        <dbReference type="ARBA" id="ARBA00034109"/>
    </source>
</evidence>
<evidence type="ECO:0000256" key="21">
    <source>
        <dbReference type="ARBA" id="ARBA00023065"/>
    </source>
</evidence>
<evidence type="ECO:0000256" key="35">
    <source>
        <dbReference type="ARBA" id="ARBA00044691"/>
    </source>
</evidence>
<proteinExistence type="inferred from homology"/>
<evidence type="ECO:0000256" key="33">
    <source>
        <dbReference type="ARBA" id="ARBA00044635"/>
    </source>
</evidence>
<evidence type="ECO:0000256" key="9">
    <source>
        <dbReference type="ARBA" id="ARBA00016212"/>
    </source>
</evidence>
<comment type="catalytic activity">
    <reaction evidence="1">
        <text>NH4(+)(in) = NH4(+)(out)</text>
        <dbReference type="Rhea" id="RHEA:28747"/>
        <dbReference type="ChEBI" id="CHEBI:28938"/>
    </reaction>
</comment>
<evidence type="ECO:0000256" key="39">
    <source>
        <dbReference type="RuleBase" id="RU003857"/>
    </source>
</evidence>
<evidence type="ECO:0000256" key="32">
    <source>
        <dbReference type="ARBA" id="ARBA00036683"/>
    </source>
</evidence>
<dbReference type="EMBL" id="OU963865">
    <property type="protein sequence ID" value="CAH0770302.1"/>
    <property type="molecule type" value="Genomic_DNA"/>
</dbReference>
<protein>
    <recommendedName>
        <fullName evidence="9">Potassium channel subfamily K member 1</fullName>
    </recommendedName>
</protein>
<dbReference type="GO" id="GO:0022841">
    <property type="term" value="F:potassium ion leak channel activity"/>
    <property type="evidence" value="ECO:0007669"/>
    <property type="project" value="TreeGrafter"/>
</dbReference>
<evidence type="ECO:0000256" key="8">
    <source>
        <dbReference type="ARBA" id="ARBA00006666"/>
    </source>
</evidence>
<reference evidence="43" key="1">
    <citation type="submission" date="2021-12" db="EMBL/GenBank/DDBJ databases">
        <authorList>
            <person name="King R."/>
        </authorList>
    </citation>
    <scope>NUCLEOTIDE SEQUENCE</scope>
</reference>
<evidence type="ECO:0000256" key="10">
    <source>
        <dbReference type="ARBA" id="ARBA00022448"/>
    </source>
</evidence>
<dbReference type="PRINTS" id="PR01096">
    <property type="entry name" value="TWIK1CHANNEL"/>
</dbReference>
<evidence type="ECO:0000256" key="23">
    <source>
        <dbReference type="ARBA" id="ARBA00023157"/>
    </source>
</evidence>
<dbReference type="GO" id="GO:0015271">
    <property type="term" value="F:outward rectifier potassium channel activity"/>
    <property type="evidence" value="ECO:0007669"/>
    <property type="project" value="TreeGrafter"/>
</dbReference>
<dbReference type="SUPFAM" id="SSF81324">
    <property type="entry name" value="Voltage-gated potassium channels"/>
    <property type="match status" value="2"/>
</dbReference>
<evidence type="ECO:0000256" key="2">
    <source>
        <dbReference type="ARBA" id="ARBA00004172"/>
    </source>
</evidence>
<comment type="subunit">
    <text evidence="36">Homodimer; disulfide-linked. Heterodimer with KCNK2; disulfide-linked. In astrocytes, forms mostly heterodimeric potassium channels with KCNK2, with only a minor proportion of functional channels containing homodimeric KCNK1. Interacts with KCNK3 and KCNK9, forming functional heterodimeric channels. Interacts with GNG4. Identified in a complex with PSD and ARF6; interacts only with PSD that is bound to ARF6. Interacts with UBE2I.</text>
</comment>
<comment type="catalytic activity">
    <reaction evidence="28">
        <text>chloride(in) = chloride(out)</text>
        <dbReference type="Rhea" id="RHEA:29823"/>
        <dbReference type="ChEBI" id="CHEBI:17996"/>
    </reaction>
</comment>
<evidence type="ECO:0000256" key="36">
    <source>
        <dbReference type="ARBA" id="ARBA00046361"/>
    </source>
</evidence>
<keyword evidence="13 37" id="KW-0633">Potassium transport</keyword>
<dbReference type="InterPro" id="IPR013099">
    <property type="entry name" value="K_chnl_dom"/>
</dbReference>
<keyword evidence="14 39" id="KW-0812">Transmembrane</keyword>
<dbReference type="PANTHER" id="PTHR11003:SF249">
    <property type="entry name" value="TWO PORE POTASSIUM CHANNEL PROTEIN SUP-9"/>
    <property type="match status" value="1"/>
</dbReference>
<dbReference type="PRINTS" id="PR01333">
    <property type="entry name" value="2POREKCHANEL"/>
</dbReference>
<feature type="domain" description="Potassium channel" evidence="42">
    <location>
        <begin position="99"/>
        <end position="156"/>
    </location>
</feature>
<comment type="catalytic activity">
    <reaction evidence="30">
        <text>K(+)(in) = K(+)(out)</text>
        <dbReference type="Rhea" id="RHEA:29463"/>
        <dbReference type="ChEBI" id="CHEBI:29103"/>
    </reaction>
</comment>
<evidence type="ECO:0000256" key="15">
    <source>
        <dbReference type="ARBA" id="ARBA00022753"/>
    </source>
</evidence>
<evidence type="ECO:0000256" key="24">
    <source>
        <dbReference type="ARBA" id="ARBA00023180"/>
    </source>
</evidence>
<accession>A0A9P0C508</accession>
<evidence type="ECO:0000256" key="4">
    <source>
        <dbReference type="ARBA" id="ARBA00004279"/>
    </source>
</evidence>
<feature type="transmembrane region" description="Helical" evidence="41">
    <location>
        <begin position="245"/>
        <end position="268"/>
    </location>
</feature>
<evidence type="ECO:0000256" key="30">
    <source>
        <dbReference type="ARBA" id="ARBA00034430"/>
    </source>
</evidence>
<keyword evidence="27" id="KW-0968">Cytoplasmic vesicle</keyword>
<dbReference type="Proteomes" id="UP001152759">
    <property type="component" value="Chromosome 4"/>
</dbReference>
<evidence type="ECO:0000256" key="14">
    <source>
        <dbReference type="ARBA" id="ARBA00022692"/>
    </source>
</evidence>
<evidence type="ECO:0000256" key="1">
    <source>
        <dbReference type="ARBA" id="ARBA00000309"/>
    </source>
</evidence>
<feature type="domain" description="Potassium channel" evidence="42">
    <location>
        <begin position="193"/>
        <end position="270"/>
    </location>
</feature>